<gene>
    <name evidence="2" type="ORF">AERO8C_120177</name>
</gene>
<evidence type="ECO:0000313" key="2">
    <source>
        <dbReference type="EMBL" id="VXA81680.1"/>
    </source>
</evidence>
<dbReference type="Proteomes" id="UP000439123">
    <property type="component" value="Unassembled WGS sequence"/>
</dbReference>
<evidence type="ECO:0000313" key="3">
    <source>
        <dbReference type="Proteomes" id="UP000439123"/>
    </source>
</evidence>
<organism evidence="2 3">
    <name type="scientific">Aeromonas veronii</name>
    <dbReference type="NCBI Taxonomy" id="654"/>
    <lineage>
        <taxon>Bacteria</taxon>
        <taxon>Pseudomonadati</taxon>
        <taxon>Pseudomonadota</taxon>
        <taxon>Gammaproteobacteria</taxon>
        <taxon>Aeromonadales</taxon>
        <taxon>Aeromonadaceae</taxon>
        <taxon>Aeromonas</taxon>
    </lineage>
</organism>
<feature type="region of interest" description="Disordered" evidence="1">
    <location>
        <begin position="1"/>
        <end position="25"/>
    </location>
</feature>
<evidence type="ECO:0000256" key="1">
    <source>
        <dbReference type="SAM" id="MobiDB-lite"/>
    </source>
</evidence>
<accession>A0A653KR63</accession>
<proteinExistence type="predicted"/>
<sequence length="166" mass="17373">MLGLLGRGGGLPDLRQHPGKLHPLPLAAGESRIEPLGQMLDPGMGHGRCHNLVAPRRRFTVWQAPHGDHFLAEKGEVEGGALRQYPESVGQLAAVPLLAIRAKQGDGTLIFQLAGQALEQRALARPVGAEQRGEGAALEVEIEPIQDLALATAQAEAGAAQQGGGE</sequence>
<dbReference type="EMBL" id="CABWLC010000004">
    <property type="protein sequence ID" value="VXA81680.1"/>
    <property type="molecule type" value="Genomic_DNA"/>
</dbReference>
<name>A0A653KR63_AERVE</name>
<feature type="compositionally biased region" description="Gly residues" evidence="1">
    <location>
        <begin position="1"/>
        <end position="11"/>
    </location>
</feature>
<dbReference type="AlphaFoldDB" id="A0A653KR63"/>
<reference evidence="2 3" key="1">
    <citation type="submission" date="2019-10" db="EMBL/GenBank/DDBJ databases">
        <authorList>
            <person name="Karimi E."/>
        </authorList>
    </citation>
    <scope>NUCLEOTIDE SEQUENCE [LARGE SCALE GENOMIC DNA]</scope>
    <source>
        <strain evidence="2">Aeromonas sp. 8C</strain>
    </source>
</reference>
<protein>
    <submittedName>
        <fullName evidence="2">Uncharacterized protein</fullName>
    </submittedName>
</protein>